<sequence length="136" mass="16015">MPNWSRGIIEIKGKGKDIKRFLVDILGEDAKEVIDTGEKIILRPDIYTWFKGTNRNYIEGQIEFEYNYQENDSHFEDNGFMAAWYVEPEPYQVFSKQYDLEFKISVVEVLGGFEQKVHIQNGKVVKNIAKEIFIER</sequence>
<reference evidence="1 2" key="1">
    <citation type="submission" date="2024-01" db="EMBL/GenBank/DDBJ databases">
        <title>Seven novel Bacillus-like species.</title>
        <authorList>
            <person name="Liu G."/>
        </authorList>
    </citation>
    <scope>NUCLEOTIDE SEQUENCE [LARGE SCALE GENOMIC DNA]</scope>
    <source>
        <strain evidence="1 2">FJAT-51614</strain>
    </source>
</reference>
<protein>
    <submittedName>
        <fullName evidence="1">Uncharacterized protein</fullName>
    </submittedName>
</protein>
<dbReference type="RefSeq" id="WP_336498059.1">
    <property type="nucleotide sequence ID" value="NZ_JBAWSY010000009.1"/>
</dbReference>
<dbReference type="Proteomes" id="UP001364890">
    <property type="component" value="Unassembled WGS sequence"/>
</dbReference>
<evidence type="ECO:0000313" key="1">
    <source>
        <dbReference type="EMBL" id="MEI4770498.1"/>
    </source>
</evidence>
<evidence type="ECO:0000313" key="2">
    <source>
        <dbReference type="Proteomes" id="UP001364890"/>
    </source>
</evidence>
<organism evidence="1 2">
    <name type="scientific">Psychrobacillus mangrovi</name>
    <dbReference type="NCBI Taxonomy" id="3117745"/>
    <lineage>
        <taxon>Bacteria</taxon>
        <taxon>Bacillati</taxon>
        <taxon>Bacillota</taxon>
        <taxon>Bacilli</taxon>
        <taxon>Bacillales</taxon>
        <taxon>Bacillaceae</taxon>
        <taxon>Psychrobacillus</taxon>
    </lineage>
</organism>
<dbReference type="EMBL" id="JBAWSY010000009">
    <property type="protein sequence ID" value="MEI4770498.1"/>
    <property type="molecule type" value="Genomic_DNA"/>
</dbReference>
<accession>A0ABU8F656</accession>
<comment type="caution">
    <text evidence="1">The sequence shown here is derived from an EMBL/GenBank/DDBJ whole genome shotgun (WGS) entry which is preliminary data.</text>
</comment>
<proteinExistence type="predicted"/>
<gene>
    <name evidence="1" type="ORF">WAX74_12710</name>
</gene>
<keyword evidence="2" id="KW-1185">Reference proteome</keyword>
<name>A0ABU8F656_9BACI</name>